<dbReference type="EMBL" id="CP020773">
    <property type="protein sequence ID" value="ARJ50153.1"/>
    <property type="molecule type" value="Genomic_DNA"/>
</dbReference>
<accession>A0AAC9RMS2</accession>
<name>A0AAC9RMS2_9STAP</name>
<protein>
    <recommendedName>
        <fullName evidence="3">Staphylococcal protein</fullName>
    </recommendedName>
</protein>
<evidence type="ECO:0000313" key="1">
    <source>
        <dbReference type="EMBL" id="ARJ50153.1"/>
    </source>
</evidence>
<reference evidence="1 2" key="1">
    <citation type="submission" date="2017-04" db="EMBL/GenBank/DDBJ databases">
        <authorList>
            <person name="Veseli I.A."/>
            <person name="Tang C."/>
            <person name="Pombert J.-F."/>
        </authorList>
    </citation>
    <scope>NUCLEOTIDE SEQUENCE [LARGE SCALE GENOMIC DNA]</scope>
    <source>
        <strain evidence="1 2">ATCC 700373</strain>
    </source>
</reference>
<evidence type="ECO:0008006" key="3">
    <source>
        <dbReference type="Google" id="ProtNLM"/>
    </source>
</evidence>
<proteinExistence type="predicted"/>
<keyword evidence="2" id="KW-1185">Reference proteome</keyword>
<dbReference type="AlphaFoldDB" id="A0AAC9RMS2"/>
<evidence type="ECO:0000313" key="2">
    <source>
        <dbReference type="Proteomes" id="UP000242864"/>
    </source>
</evidence>
<gene>
    <name evidence="1" type="ORF">B5P37_01865</name>
</gene>
<sequence length="129" mass="15651">MLQLIKKDLETFFRNVYRQWLSQYLNHLDIQIRNIDCAMTYIQRKKSQMRMMIDRRTIELENKYIDLMNDYHISSAKNIESGDINSIKNDLNEIETTYAQLEHYFLKLSQDKGNMKKECDFVQSLMYAY</sequence>
<dbReference type="KEGG" id="slz:B5P37_01865"/>
<dbReference type="Proteomes" id="UP000242864">
    <property type="component" value="Chromosome"/>
</dbReference>
<dbReference type="RefSeq" id="WP_085236506.1">
    <property type="nucleotide sequence ID" value="NZ_CP020773.1"/>
</dbReference>
<organism evidence="1 2">
    <name type="scientific">Staphylococcus lutrae</name>
    <dbReference type="NCBI Taxonomy" id="155085"/>
    <lineage>
        <taxon>Bacteria</taxon>
        <taxon>Bacillati</taxon>
        <taxon>Bacillota</taxon>
        <taxon>Bacilli</taxon>
        <taxon>Bacillales</taxon>
        <taxon>Staphylococcaceae</taxon>
        <taxon>Staphylococcus</taxon>
    </lineage>
</organism>